<proteinExistence type="predicted"/>
<organism evidence="2 3">
    <name type="scientific">Melipona bicolor</name>
    <dbReference type="NCBI Taxonomy" id="60889"/>
    <lineage>
        <taxon>Eukaryota</taxon>
        <taxon>Metazoa</taxon>
        <taxon>Ecdysozoa</taxon>
        <taxon>Arthropoda</taxon>
        <taxon>Hexapoda</taxon>
        <taxon>Insecta</taxon>
        <taxon>Pterygota</taxon>
        <taxon>Neoptera</taxon>
        <taxon>Endopterygota</taxon>
        <taxon>Hymenoptera</taxon>
        <taxon>Apocrita</taxon>
        <taxon>Aculeata</taxon>
        <taxon>Apoidea</taxon>
        <taxon>Anthophila</taxon>
        <taxon>Apidae</taxon>
        <taxon>Melipona</taxon>
    </lineage>
</organism>
<name>A0AA40FWS2_9HYME</name>
<evidence type="ECO:0000313" key="2">
    <source>
        <dbReference type="EMBL" id="KAK1126654.1"/>
    </source>
</evidence>
<gene>
    <name evidence="2" type="ORF">K0M31_004280</name>
</gene>
<protein>
    <submittedName>
        <fullName evidence="2">Uncharacterized protein</fullName>
    </submittedName>
</protein>
<reference evidence="2" key="1">
    <citation type="submission" date="2021-10" db="EMBL/GenBank/DDBJ databases">
        <title>Melipona bicolor Genome sequencing and assembly.</title>
        <authorList>
            <person name="Araujo N.S."/>
            <person name="Arias M.C."/>
        </authorList>
    </citation>
    <scope>NUCLEOTIDE SEQUENCE</scope>
    <source>
        <strain evidence="2">USP_2M_L1-L4_2017</strain>
        <tissue evidence="2">Whole body</tissue>
    </source>
</reference>
<evidence type="ECO:0000256" key="1">
    <source>
        <dbReference type="SAM" id="MobiDB-lite"/>
    </source>
</evidence>
<feature type="region of interest" description="Disordered" evidence="1">
    <location>
        <begin position="18"/>
        <end position="60"/>
    </location>
</feature>
<dbReference type="AlphaFoldDB" id="A0AA40FWS2"/>
<evidence type="ECO:0000313" key="3">
    <source>
        <dbReference type="Proteomes" id="UP001177670"/>
    </source>
</evidence>
<accession>A0AA40FWS2</accession>
<dbReference type="EMBL" id="JAHYIQ010000013">
    <property type="protein sequence ID" value="KAK1126654.1"/>
    <property type="molecule type" value="Genomic_DNA"/>
</dbReference>
<comment type="caution">
    <text evidence="2">The sequence shown here is derived from an EMBL/GenBank/DDBJ whole genome shotgun (WGS) entry which is preliminary data.</text>
</comment>
<keyword evidence="3" id="KW-1185">Reference proteome</keyword>
<sequence length="60" mass="6391">MFHAVTGYAPLRERALSTCARKKEKPTPTGYSLANGPNNPARLMAGGNDPRVSPLHLSTA</sequence>
<dbReference type="Proteomes" id="UP001177670">
    <property type="component" value="Unassembled WGS sequence"/>
</dbReference>
<feature type="compositionally biased region" description="Polar residues" evidence="1">
    <location>
        <begin position="29"/>
        <end position="38"/>
    </location>
</feature>